<organism evidence="2 3">
    <name type="scientific">Nocardioides luteus</name>
    <dbReference type="NCBI Taxonomy" id="1844"/>
    <lineage>
        <taxon>Bacteria</taxon>
        <taxon>Bacillati</taxon>
        <taxon>Actinomycetota</taxon>
        <taxon>Actinomycetes</taxon>
        <taxon>Propionibacteriales</taxon>
        <taxon>Nocardioidaceae</taxon>
        <taxon>Nocardioides</taxon>
    </lineage>
</organism>
<dbReference type="CDD" id="cd02440">
    <property type="entry name" value="AdoMet_MTases"/>
    <property type="match status" value="1"/>
</dbReference>
<protein>
    <recommendedName>
        <fullName evidence="1">Methyltransferase small domain-containing protein</fullName>
    </recommendedName>
</protein>
<dbReference type="RefSeq" id="WP_189118576.1">
    <property type="nucleotide sequence ID" value="NZ_BMRK01000007.1"/>
</dbReference>
<proteinExistence type="predicted"/>
<dbReference type="PROSITE" id="PS00092">
    <property type="entry name" value="N6_MTASE"/>
    <property type="match status" value="1"/>
</dbReference>
<dbReference type="Pfam" id="PF05175">
    <property type="entry name" value="MTS"/>
    <property type="match status" value="1"/>
</dbReference>
<dbReference type="Proteomes" id="UP001142292">
    <property type="component" value="Unassembled WGS sequence"/>
</dbReference>
<dbReference type="PANTHER" id="PTHR18895:SF74">
    <property type="entry name" value="MTRF1L RELEASE FACTOR GLUTAMINE METHYLTRANSFERASE"/>
    <property type="match status" value="1"/>
</dbReference>
<dbReference type="Gene3D" id="3.40.50.150">
    <property type="entry name" value="Vaccinia Virus protein VP39"/>
    <property type="match status" value="1"/>
</dbReference>
<comment type="caution">
    <text evidence="2">The sequence shown here is derived from an EMBL/GenBank/DDBJ whole genome shotgun (WGS) entry which is preliminary data.</text>
</comment>
<gene>
    <name evidence="2" type="ORF">GCM10017579_41460</name>
</gene>
<feature type="domain" description="Methyltransferase small" evidence="1">
    <location>
        <begin position="33"/>
        <end position="119"/>
    </location>
</feature>
<dbReference type="InterPro" id="IPR050320">
    <property type="entry name" value="N5-glutamine_MTase"/>
</dbReference>
<evidence type="ECO:0000259" key="1">
    <source>
        <dbReference type="Pfam" id="PF05175"/>
    </source>
</evidence>
<dbReference type="SUPFAM" id="SSF53335">
    <property type="entry name" value="S-adenosyl-L-methionine-dependent methyltransferases"/>
    <property type="match status" value="1"/>
</dbReference>
<sequence>MIRFGHLDIDFDDRVLRPRPWTARQSEWAAELLADLPDGPVLELCSGAGQIGLLTVALQERPLVCVDANPVACDFTRANADRAGLGHLVEVREGDMEHAMDPEEGFSLVIADPPWVPTAQVERYPEDPRLAIDGGEDGMLIAKMCLATIERHLSPGGAAVLQLGTTAQAQRVLEMITGSDLSVHEVRDWPGEGVLVHIARAAQPSMAEPADGYLRA</sequence>
<dbReference type="PANTHER" id="PTHR18895">
    <property type="entry name" value="HEMK METHYLTRANSFERASE"/>
    <property type="match status" value="1"/>
</dbReference>
<evidence type="ECO:0000313" key="2">
    <source>
        <dbReference type="EMBL" id="GLJ70110.1"/>
    </source>
</evidence>
<dbReference type="InterPro" id="IPR007848">
    <property type="entry name" value="Small_mtfrase_dom"/>
</dbReference>
<evidence type="ECO:0000313" key="3">
    <source>
        <dbReference type="Proteomes" id="UP001142292"/>
    </source>
</evidence>
<dbReference type="InterPro" id="IPR002052">
    <property type="entry name" value="DNA_methylase_N6_adenine_CS"/>
</dbReference>
<reference evidence="2" key="2">
    <citation type="submission" date="2023-01" db="EMBL/GenBank/DDBJ databases">
        <authorList>
            <person name="Sun Q."/>
            <person name="Evtushenko L."/>
        </authorList>
    </citation>
    <scope>NUCLEOTIDE SEQUENCE</scope>
    <source>
        <strain evidence="2">VKM Ac-1246</strain>
    </source>
</reference>
<accession>A0ABQ5T2M3</accession>
<dbReference type="EMBL" id="BSEL01000010">
    <property type="protein sequence ID" value="GLJ70110.1"/>
    <property type="molecule type" value="Genomic_DNA"/>
</dbReference>
<reference evidence="2" key="1">
    <citation type="journal article" date="2014" name="Int. J. Syst. Evol. Microbiol.">
        <title>Complete genome of a new Firmicutes species belonging to the dominant human colonic microbiota ('Ruminococcus bicirculans') reveals two chromosomes and a selective capacity to utilize plant glucans.</title>
        <authorList>
            <consortium name="NISC Comparative Sequencing Program"/>
            <person name="Wegmann U."/>
            <person name="Louis P."/>
            <person name="Goesmann A."/>
            <person name="Henrissat B."/>
            <person name="Duncan S.H."/>
            <person name="Flint H.J."/>
        </authorList>
    </citation>
    <scope>NUCLEOTIDE SEQUENCE</scope>
    <source>
        <strain evidence="2">VKM Ac-1246</strain>
    </source>
</reference>
<keyword evidence="3" id="KW-1185">Reference proteome</keyword>
<name>A0ABQ5T2M3_9ACTN</name>
<dbReference type="InterPro" id="IPR029063">
    <property type="entry name" value="SAM-dependent_MTases_sf"/>
</dbReference>